<comment type="caution">
    <text evidence="1">The sequence shown here is derived from an EMBL/GenBank/DDBJ whole genome shotgun (WGS) entry which is preliminary data.</text>
</comment>
<dbReference type="Pfam" id="PF05380">
    <property type="entry name" value="Peptidase_A17"/>
    <property type="match status" value="1"/>
</dbReference>
<keyword evidence="2" id="KW-1185">Reference proteome</keyword>
<evidence type="ECO:0000313" key="1">
    <source>
        <dbReference type="EMBL" id="CAG7700762.1"/>
    </source>
</evidence>
<proteinExistence type="predicted"/>
<gene>
    <name evidence="1" type="ORF">AFUS01_LOCUS4281</name>
</gene>
<protein>
    <submittedName>
        <fullName evidence="1">Uncharacterized protein</fullName>
    </submittedName>
</protein>
<dbReference type="PANTHER" id="PTHR47331">
    <property type="entry name" value="PHD-TYPE DOMAIN-CONTAINING PROTEIN"/>
    <property type="match status" value="1"/>
</dbReference>
<accession>A0A8J2JDP3</accession>
<name>A0A8J2JDP3_9HEXA</name>
<dbReference type="InterPro" id="IPR005312">
    <property type="entry name" value="DUF1759"/>
</dbReference>
<dbReference type="InterPro" id="IPR008042">
    <property type="entry name" value="Retrotrans_Pao"/>
</dbReference>
<evidence type="ECO:0000313" key="2">
    <source>
        <dbReference type="Proteomes" id="UP000708208"/>
    </source>
</evidence>
<dbReference type="Pfam" id="PF03564">
    <property type="entry name" value="DUF1759"/>
    <property type="match status" value="1"/>
</dbReference>
<organism evidence="1 2">
    <name type="scientific">Allacma fusca</name>
    <dbReference type="NCBI Taxonomy" id="39272"/>
    <lineage>
        <taxon>Eukaryota</taxon>
        <taxon>Metazoa</taxon>
        <taxon>Ecdysozoa</taxon>
        <taxon>Arthropoda</taxon>
        <taxon>Hexapoda</taxon>
        <taxon>Collembola</taxon>
        <taxon>Symphypleona</taxon>
        <taxon>Sminthuridae</taxon>
        <taxon>Allacma</taxon>
    </lineage>
</organism>
<dbReference type="PANTHER" id="PTHR47331:SF5">
    <property type="entry name" value="RIBONUCLEASE H"/>
    <property type="match status" value="1"/>
</dbReference>
<dbReference type="Proteomes" id="UP000708208">
    <property type="component" value="Unassembled WGS sequence"/>
</dbReference>
<dbReference type="OrthoDB" id="7762482at2759"/>
<dbReference type="EMBL" id="CAJVCH010026628">
    <property type="protein sequence ID" value="CAG7700762.1"/>
    <property type="molecule type" value="Genomic_DNA"/>
</dbReference>
<reference evidence="1" key="1">
    <citation type="submission" date="2021-06" db="EMBL/GenBank/DDBJ databases">
        <authorList>
            <person name="Hodson N. C."/>
            <person name="Mongue J. A."/>
            <person name="Jaron S. K."/>
        </authorList>
    </citation>
    <scope>NUCLEOTIDE SEQUENCE</scope>
</reference>
<sequence length="940" mass="107399">MTTTSLNNSNRHDVNSDTKIERFLARQTNARDLPNFTGNPEEWPNFISSYRRSTEVCGFSIDENMARLQRSLKGAALQTVQGMMISPENLETVLRTLEMRFGRPDIIIRTLIEKARKTPSPKEEKLEMLITFSNVVQNLVATMRVLKGTTYMLNPELTDELSSKMPCHLKLKWGKFVLKQSDPVTLEHFADWLNNIANAASITSTLIQESEAKPAQKRDGKGKKTDTVFTVVEEGGQLTKHTETRECGVDACNKFHHELLHKIQVVKKEFTAHVSQSKFEVLLRILPVTLTGPKASVDTYALCDEASTVTLLESSLVEDLGLEGSLEPLHIQWTNAQTNRVSDSLNVSQSISSGKGEEIYPLNNVHTMSDLSLPVQSVNFPQLRKKWNYLTKVVVKSLSEAKPQILIGQDNYHVIAHREIVPQGEGPPNAPLATRTKLCWVIHGVNYFRQMVEHTCAVFRANENDDESLHNLVKEHFKLESLGVSANIKCVRSKEEQRAEVILENTTRRNSDRWETGLLWKRDDIHLPESRIQAQKRLRSLEMKMDRNPEFSKKYCGQMQDFLDKGYARKLNPNEMKIRSPKLWYLPHFAHFNPNKPNKLRLILDAASKSNGTSLNDNLLTGPDLYVPLISVLFKFRQLRFGFGGDIQEMFPQTRIIEDDLPAQRFLWRGTDRSRPADEMVDKSLLNGSSRPTKRGILSVVMSIYDPIGFLHPLTIKGQILLQDIWREGIPFDTPLHDNYTGRWYAWVKEVEKVIKSFKIPRCYFPYVSDDIKKCLHIFCDASEKAMAVVSYITFETEGEMHVAFAMGKSRVAPLAAKSIPRLELEAAVMASRIAATIRQQHDFQFAETHFWSDSKICICWIRSDSKKCKTYVAHRVGEIQETSDSSQWHWIPTEDNVADEATRDLKPVDLNPTSRWLCGPAFLKLPQREWPKEKGILRI</sequence>
<dbReference type="AlphaFoldDB" id="A0A8J2JDP3"/>